<reference evidence="7" key="1">
    <citation type="submission" date="2021-12" db="EMBL/GenBank/DDBJ databases">
        <authorList>
            <person name="Veyrier F.J."/>
        </authorList>
    </citation>
    <scope>NUCLEOTIDE SEQUENCE</scope>
    <source>
        <strain evidence="7">SAG 1488-6</strain>
    </source>
</reference>
<dbReference type="InterPro" id="IPR012902">
    <property type="entry name" value="N_methyl_site"/>
</dbReference>
<protein>
    <submittedName>
        <fullName evidence="7">Prepilin-type N-terminal cleavage/methylation domain-containing protein</fullName>
    </submittedName>
</protein>
<dbReference type="Gene3D" id="3.30.700.10">
    <property type="entry name" value="Glycoprotein, Type 4 Pilin"/>
    <property type="match status" value="1"/>
</dbReference>
<dbReference type="RefSeq" id="WP_019957332.1">
    <property type="nucleotide sequence ID" value="NZ_CP091512.1"/>
</dbReference>
<keyword evidence="5 6" id="KW-0472">Membrane</keyword>
<reference evidence="7" key="2">
    <citation type="journal article" date="2022" name="Res Sq">
        <title>Evolution of multicellular longitudinally dividing oral cavity symbionts (Neisseriaceae).</title>
        <authorList>
            <person name="Nyongesa S."/>
            <person name="Weber P."/>
            <person name="Bernet E."/>
            <person name="Pullido F."/>
            <person name="Nieckarz M."/>
            <person name="Delaby M."/>
            <person name="Nieves C."/>
            <person name="Viehboeck T."/>
            <person name="Krause N."/>
            <person name="Rivera-Millot A."/>
            <person name="Nakamura A."/>
            <person name="Vischer N."/>
            <person name="VanNieuwenhze M."/>
            <person name="Brun Y."/>
            <person name="Cava F."/>
            <person name="Bulgheresi S."/>
            <person name="Veyrier F."/>
        </authorList>
    </citation>
    <scope>NUCLEOTIDE SEQUENCE</scope>
    <source>
        <strain evidence="7">SAG 1488-6</strain>
    </source>
</reference>
<evidence type="ECO:0000313" key="8">
    <source>
        <dbReference type="Proteomes" id="UP000832034"/>
    </source>
</evidence>
<proteinExistence type="predicted"/>
<sequence>MSRLHQKGFSLTEMMVALVILGIIVGITLPLYSRHVENTRLTQARSVALQLQQELKVLKLRAGQITDAEIEAVNEKAVSLTTENNLTAFFEFEAALVGNKIFVSVTPLDTSKAGLYTDSTGEVFKCPDAASVAARSSCTKY</sequence>
<feature type="transmembrane region" description="Helical" evidence="6">
    <location>
        <begin position="12"/>
        <end position="32"/>
    </location>
</feature>
<comment type="subcellular location">
    <subcellularLocation>
        <location evidence="1">Membrane</location>
        <topology evidence="1">Single-pass membrane protein</topology>
    </subcellularLocation>
</comment>
<dbReference type="PANTHER" id="PTHR30093:SF44">
    <property type="entry name" value="TYPE II SECRETION SYSTEM CORE PROTEIN G"/>
    <property type="match status" value="1"/>
</dbReference>
<gene>
    <name evidence="7" type="ORF">LVJ81_09810</name>
</gene>
<accession>A0ABY4E938</accession>
<evidence type="ECO:0000256" key="2">
    <source>
        <dbReference type="ARBA" id="ARBA00022481"/>
    </source>
</evidence>
<keyword evidence="2" id="KW-0488">Methylation</keyword>
<evidence type="ECO:0000256" key="3">
    <source>
        <dbReference type="ARBA" id="ARBA00022692"/>
    </source>
</evidence>
<dbReference type="Pfam" id="PF07963">
    <property type="entry name" value="N_methyl"/>
    <property type="match status" value="1"/>
</dbReference>
<keyword evidence="3 6" id="KW-0812">Transmembrane</keyword>
<dbReference type="Proteomes" id="UP000832034">
    <property type="component" value="Chromosome"/>
</dbReference>
<dbReference type="EMBL" id="CP091512">
    <property type="protein sequence ID" value="UOO91925.1"/>
    <property type="molecule type" value="Genomic_DNA"/>
</dbReference>
<evidence type="ECO:0000256" key="4">
    <source>
        <dbReference type="ARBA" id="ARBA00022989"/>
    </source>
</evidence>
<dbReference type="InterPro" id="IPR045584">
    <property type="entry name" value="Pilin-like"/>
</dbReference>
<keyword evidence="8" id="KW-1185">Reference proteome</keyword>
<dbReference type="NCBIfam" id="TIGR02532">
    <property type="entry name" value="IV_pilin_GFxxxE"/>
    <property type="match status" value="1"/>
</dbReference>
<evidence type="ECO:0000313" key="7">
    <source>
        <dbReference type="EMBL" id="UOO91925.1"/>
    </source>
</evidence>
<evidence type="ECO:0000256" key="6">
    <source>
        <dbReference type="SAM" id="Phobius"/>
    </source>
</evidence>
<name>A0ABY4E938_VITST</name>
<dbReference type="PANTHER" id="PTHR30093">
    <property type="entry name" value="GENERAL SECRETION PATHWAY PROTEIN G"/>
    <property type="match status" value="1"/>
</dbReference>
<dbReference type="SUPFAM" id="SSF54523">
    <property type="entry name" value="Pili subunits"/>
    <property type="match status" value="1"/>
</dbReference>
<evidence type="ECO:0000256" key="1">
    <source>
        <dbReference type="ARBA" id="ARBA00004167"/>
    </source>
</evidence>
<keyword evidence="4 6" id="KW-1133">Transmembrane helix</keyword>
<organism evidence="7 8">
    <name type="scientific">Vitreoscilla stercoraria</name>
    <dbReference type="NCBI Taxonomy" id="61"/>
    <lineage>
        <taxon>Bacteria</taxon>
        <taxon>Pseudomonadati</taxon>
        <taxon>Pseudomonadota</taxon>
        <taxon>Betaproteobacteria</taxon>
        <taxon>Neisseriales</taxon>
        <taxon>Neisseriaceae</taxon>
        <taxon>Vitreoscilla</taxon>
    </lineage>
</organism>
<evidence type="ECO:0000256" key="5">
    <source>
        <dbReference type="ARBA" id="ARBA00023136"/>
    </source>
</evidence>